<dbReference type="EMBL" id="AWUE01007883">
    <property type="protein sequence ID" value="OMP12684.1"/>
    <property type="molecule type" value="Genomic_DNA"/>
</dbReference>
<protein>
    <recommendedName>
        <fullName evidence="1">Replication protein A 70 kDa DNA-binding subunit B/D first OB fold domain-containing protein</fullName>
    </recommendedName>
</protein>
<dbReference type="Proteomes" id="UP000187203">
    <property type="component" value="Unassembled WGS sequence"/>
</dbReference>
<gene>
    <name evidence="2" type="ORF">COLO4_02881</name>
</gene>
<reference evidence="3" key="1">
    <citation type="submission" date="2013-09" db="EMBL/GenBank/DDBJ databases">
        <title>Corchorus olitorius genome sequencing.</title>
        <authorList>
            <person name="Alam M."/>
            <person name="Haque M.S."/>
            <person name="Islam M.S."/>
            <person name="Emdad E.M."/>
            <person name="Islam M.M."/>
            <person name="Ahmed B."/>
            <person name="Halim A."/>
            <person name="Hossen Q.M.M."/>
            <person name="Hossain M.Z."/>
            <person name="Ahmed R."/>
            <person name="Khan M.M."/>
            <person name="Islam R."/>
            <person name="Rashid M.M."/>
            <person name="Khan S.A."/>
            <person name="Rahman M.S."/>
            <person name="Alam M."/>
            <person name="Yahiya A.S."/>
            <person name="Khan M.S."/>
            <person name="Azam M.S."/>
            <person name="Haque T."/>
            <person name="Lashkar M.Z.H."/>
            <person name="Akhand A.I."/>
            <person name="Morshed G."/>
            <person name="Roy S."/>
            <person name="Uddin K.S."/>
            <person name="Rabeya T."/>
            <person name="Hossain A.S."/>
            <person name="Chowdhury A."/>
            <person name="Snigdha A.R."/>
            <person name="Mortoza M.S."/>
            <person name="Matin S.A."/>
            <person name="Hoque S.M.E."/>
            <person name="Islam M.K."/>
            <person name="Roy D.K."/>
            <person name="Haider R."/>
            <person name="Moosa M.M."/>
            <person name="Elias S.M."/>
            <person name="Hasan A.M."/>
            <person name="Jahan S."/>
            <person name="Shafiuddin M."/>
            <person name="Mahmood N."/>
            <person name="Shommy N.S."/>
        </authorList>
    </citation>
    <scope>NUCLEOTIDE SEQUENCE [LARGE SCALE GENOMIC DNA]</scope>
    <source>
        <strain evidence="3">cv. O-4</strain>
    </source>
</reference>
<proteinExistence type="predicted"/>
<evidence type="ECO:0000313" key="2">
    <source>
        <dbReference type="EMBL" id="OMP12684.1"/>
    </source>
</evidence>
<dbReference type="OrthoDB" id="1931061at2759"/>
<evidence type="ECO:0000313" key="3">
    <source>
        <dbReference type="Proteomes" id="UP000187203"/>
    </source>
</evidence>
<organism evidence="2 3">
    <name type="scientific">Corchorus olitorius</name>
    <dbReference type="NCBI Taxonomy" id="93759"/>
    <lineage>
        <taxon>Eukaryota</taxon>
        <taxon>Viridiplantae</taxon>
        <taxon>Streptophyta</taxon>
        <taxon>Embryophyta</taxon>
        <taxon>Tracheophyta</taxon>
        <taxon>Spermatophyta</taxon>
        <taxon>Magnoliopsida</taxon>
        <taxon>eudicotyledons</taxon>
        <taxon>Gunneridae</taxon>
        <taxon>Pentapetalae</taxon>
        <taxon>rosids</taxon>
        <taxon>malvids</taxon>
        <taxon>Malvales</taxon>
        <taxon>Malvaceae</taxon>
        <taxon>Grewioideae</taxon>
        <taxon>Apeibeae</taxon>
        <taxon>Corchorus</taxon>
    </lineage>
</organism>
<feature type="domain" description="Replication protein A 70 kDa DNA-binding subunit B/D first OB fold" evidence="1">
    <location>
        <begin position="1"/>
        <end position="56"/>
    </location>
</feature>
<dbReference type="Gene3D" id="2.40.50.140">
    <property type="entry name" value="Nucleic acid-binding proteins"/>
    <property type="match status" value="1"/>
</dbReference>
<dbReference type="AlphaFoldDB" id="A0A1R3L026"/>
<keyword evidence="3" id="KW-1185">Reference proteome</keyword>
<name>A0A1R3L026_9ROSI</name>
<evidence type="ECO:0000259" key="1">
    <source>
        <dbReference type="Pfam" id="PF02721"/>
    </source>
</evidence>
<dbReference type="Pfam" id="PF02721">
    <property type="entry name" value="DUF223"/>
    <property type="match status" value="1"/>
</dbReference>
<dbReference type="SUPFAM" id="SSF50249">
    <property type="entry name" value="Nucleic acid-binding proteins"/>
    <property type="match status" value="1"/>
</dbReference>
<dbReference type="InterPro" id="IPR012340">
    <property type="entry name" value="NA-bd_OB-fold"/>
</dbReference>
<feature type="non-terminal residue" evidence="2">
    <location>
        <position position="89"/>
    </location>
</feature>
<sequence length="89" mass="10401">MHVVIWRNYVSKFKDIIREGNTYLIKNFVVVSNKSKYRIISSSSFMTSFFAATMVRLLDEVPHIITIPIFEFVKFSNLADRVRSDVPLI</sequence>
<comment type="caution">
    <text evidence="2">The sequence shown here is derived from an EMBL/GenBank/DDBJ whole genome shotgun (WGS) entry which is preliminary data.</text>
</comment>
<accession>A0A1R3L026</accession>
<dbReference type="InterPro" id="IPR003871">
    <property type="entry name" value="RFA1B/D_OB_1st"/>
</dbReference>